<keyword evidence="4 8" id="KW-0808">Transferase</keyword>
<feature type="transmembrane region" description="Helical" evidence="8">
    <location>
        <begin position="179"/>
        <end position="200"/>
    </location>
</feature>
<keyword evidence="8" id="KW-0997">Cell inner membrane</keyword>
<keyword evidence="11" id="KW-1185">Reference proteome</keyword>
<comment type="catalytic activity">
    <reaction evidence="8">
        <text>an all-trans-polyprenyl diphosphate + 1,4-dihydroxy-2-naphthoate + H(+) = a 2-demethylmenaquinol + CO2 + diphosphate</text>
        <dbReference type="Rhea" id="RHEA:26478"/>
        <dbReference type="Rhea" id="RHEA-COMP:9563"/>
        <dbReference type="Rhea" id="RHEA-COMP:9564"/>
        <dbReference type="ChEBI" id="CHEBI:11173"/>
        <dbReference type="ChEBI" id="CHEBI:15378"/>
        <dbReference type="ChEBI" id="CHEBI:16526"/>
        <dbReference type="ChEBI" id="CHEBI:33019"/>
        <dbReference type="ChEBI" id="CHEBI:55437"/>
        <dbReference type="ChEBI" id="CHEBI:58914"/>
        <dbReference type="EC" id="2.5.1.74"/>
    </reaction>
</comment>
<keyword evidence="5 8" id="KW-0812">Transmembrane</keyword>
<dbReference type="RefSeq" id="WP_015818402.1">
    <property type="nucleotide sequence ID" value="NC_012997.1"/>
</dbReference>
<dbReference type="PANTHER" id="PTHR13929">
    <property type="entry name" value="1,4-DIHYDROXY-2-NAPHTHOATE OCTAPRENYLTRANSFERASE"/>
    <property type="match status" value="1"/>
</dbReference>
<dbReference type="HOGENOM" id="CLU_043611_1_2_6"/>
<feature type="transmembrane region" description="Helical" evidence="8">
    <location>
        <begin position="154"/>
        <end position="173"/>
    </location>
</feature>
<feature type="transmembrane region" description="Helical" evidence="8">
    <location>
        <begin position="98"/>
        <end position="119"/>
    </location>
</feature>
<gene>
    <name evidence="8 10" type="primary">menA</name>
    <name evidence="10" type="ordered locus">TERTU_1842</name>
</gene>
<sequence length="306" mass="32648">MNTSASITQSPSKLTVFLLAIRPRTLPASLSPVVLGTALVPASQFNWAIALCALGVALFLQIAVNLANDYFDAKSGIDTTARLGPIRVTQSNLAPAQIVALGVALFLCLATLCGLALVIHTGWPLLVVGLVCILATLAYSGGPYPLASHALGEITVLIFFGWVAVLGSYYVHTQSLSPQVFWLSNALGLVLAAIMLVNNLRDIKTDRIARKYTLAVLLGDSCSRLLYTTLVIAAAFAHIVGFSFAAEDPHLSEMFLPLLVCLPSGYFCCRDARRLQGRELNRLLGSTALLGLLYAGTTALLHLLLR</sequence>
<comment type="pathway">
    <text evidence="8">Quinol/quinone metabolism; menaquinone biosynthesis; menaquinol from 1,4-dihydroxy-2-naphthoate: step 1/2.</text>
</comment>
<dbReference type="Gene3D" id="1.10.357.140">
    <property type="entry name" value="UbiA prenyltransferase"/>
    <property type="match status" value="1"/>
</dbReference>
<reference evidence="10 11" key="1">
    <citation type="journal article" date="2009" name="PLoS ONE">
        <title>The complete genome of Teredinibacter turnerae T7901: an intracellular endosymbiont of marine wood-boring bivalves (shipworms).</title>
        <authorList>
            <person name="Yang J.C."/>
            <person name="Madupu R."/>
            <person name="Durkin A.S."/>
            <person name="Ekborg N.A."/>
            <person name="Pedamallu C.S."/>
            <person name="Hostetler J.B."/>
            <person name="Radune D."/>
            <person name="Toms B.S."/>
            <person name="Henrissat B."/>
            <person name="Coutinho P.M."/>
            <person name="Schwarz S."/>
            <person name="Field L."/>
            <person name="Trindade-Silva A.E."/>
            <person name="Soares C.A.G."/>
            <person name="Elshahawi S."/>
            <person name="Hanora A."/>
            <person name="Schmidt E.W."/>
            <person name="Haygood M.G."/>
            <person name="Posfai J."/>
            <person name="Benner J."/>
            <person name="Madinger C."/>
            <person name="Nove J."/>
            <person name="Anton B."/>
            <person name="Chaudhary K."/>
            <person name="Foster J."/>
            <person name="Holman A."/>
            <person name="Kumar S."/>
            <person name="Lessard P.A."/>
            <person name="Luyten Y.A."/>
            <person name="Slatko B."/>
            <person name="Wood N."/>
            <person name="Wu B."/>
            <person name="Teplitski M."/>
            <person name="Mougous J.D."/>
            <person name="Ward N."/>
            <person name="Eisen J.A."/>
            <person name="Badger J.H."/>
            <person name="Distel D.L."/>
        </authorList>
    </citation>
    <scope>NUCLEOTIDE SEQUENCE [LARGE SCALE GENOMIC DNA]</scope>
    <source>
        <strain evidence="11">ATCC 39867 / T7901</strain>
    </source>
</reference>
<dbReference type="GO" id="GO:0042371">
    <property type="term" value="P:vitamin K biosynthetic process"/>
    <property type="evidence" value="ECO:0007669"/>
    <property type="project" value="TreeGrafter"/>
</dbReference>
<evidence type="ECO:0000313" key="10">
    <source>
        <dbReference type="EMBL" id="ACR12290.1"/>
    </source>
</evidence>
<evidence type="ECO:0000256" key="3">
    <source>
        <dbReference type="ARBA" id="ARBA00022475"/>
    </source>
</evidence>
<dbReference type="NCBIfam" id="TIGR00751">
    <property type="entry name" value="menA"/>
    <property type="match status" value="1"/>
</dbReference>
<feature type="transmembrane region" description="Helical" evidence="8">
    <location>
        <begin position="281"/>
        <end position="305"/>
    </location>
</feature>
<dbReference type="KEGG" id="ttu:TERTU_1842"/>
<accession>C5BHV3</accession>
<dbReference type="STRING" id="377629.TERTU_1842"/>
<dbReference type="OrthoDB" id="3344514at2"/>
<feature type="transmembrane region" description="Helical" evidence="8">
    <location>
        <begin position="125"/>
        <end position="142"/>
    </location>
</feature>
<feature type="transmembrane region" description="Helical" evidence="8">
    <location>
        <begin position="251"/>
        <end position="269"/>
    </location>
</feature>
<name>C5BHV3_TERTT</name>
<dbReference type="UniPathway" id="UPA00079">
    <property type="reaction ID" value="UER00168"/>
</dbReference>
<dbReference type="eggNOG" id="COG1575">
    <property type="taxonomic scope" value="Bacteria"/>
</dbReference>
<organism evidence="10 11">
    <name type="scientific">Teredinibacter turnerae (strain ATCC 39867 / T7901)</name>
    <dbReference type="NCBI Taxonomy" id="377629"/>
    <lineage>
        <taxon>Bacteria</taxon>
        <taxon>Pseudomonadati</taxon>
        <taxon>Pseudomonadota</taxon>
        <taxon>Gammaproteobacteria</taxon>
        <taxon>Cellvibrionales</taxon>
        <taxon>Cellvibrionaceae</taxon>
        <taxon>Teredinibacter</taxon>
    </lineage>
</organism>
<keyword evidence="6 8" id="KW-1133">Transmembrane helix</keyword>
<dbReference type="InterPro" id="IPR026046">
    <property type="entry name" value="UBIAD1"/>
</dbReference>
<evidence type="ECO:0000256" key="4">
    <source>
        <dbReference type="ARBA" id="ARBA00022679"/>
    </source>
</evidence>
<keyword evidence="3 8" id="KW-1003">Cell membrane</keyword>
<dbReference type="Proteomes" id="UP000009080">
    <property type="component" value="Chromosome"/>
</dbReference>
<protein>
    <recommendedName>
        <fullName evidence="8 9">1,4-dihydroxy-2-naphthoate octaprenyltransferase</fullName>
        <shortName evidence="8">DHNA-octaprenyltransferase</shortName>
        <ecNumber evidence="8 9">2.5.1.74</ecNumber>
    </recommendedName>
</protein>
<dbReference type="PIRSF" id="PIRSF005355">
    <property type="entry name" value="UBIAD1"/>
    <property type="match status" value="1"/>
</dbReference>
<proteinExistence type="inferred from homology"/>
<dbReference type="EC" id="2.5.1.74" evidence="8 9"/>
<dbReference type="PANTHER" id="PTHR13929:SF0">
    <property type="entry name" value="UBIA PRENYLTRANSFERASE DOMAIN-CONTAINING PROTEIN 1"/>
    <property type="match status" value="1"/>
</dbReference>
<evidence type="ECO:0000256" key="6">
    <source>
        <dbReference type="ARBA" id="ARBA00022989"/>
    </source>
</evidence>
<feature type="transmembrane region" description="Helical" evidence="8">
    <location>
        <begin position="225"/>
        <end position="245"/>
    </location>
</feature>
<evidence type="ECO:0000256" key="2">
    <source>
        <dbReference type="ARBA" id="ARBA00022428"/>
    </source>
</evidence>
<evidence type="ECO:0000313" key="11">
    <source>
        <dbReference type="Proteomes" id="UP000009080"/>
    </source>
</evidence>
<dbReference type="GO" id="GO:0009234">
    <property type="term" value="P:menaquinone biosynthetic process"/>
    <property type="evidence" value="ECO:0007669"/>
    <property type="project" value="UniProtKB-UniRule"/>
</dbReference>
<comment type="subcellular location">
    <subcellularLocation>
        <location evidence="8">Cell inner membrane</location>
        <topology evidence="8">Multi-pass membrane protein</topology>
    </subcellularLocation>
    <subcellularLocation>
        <location evidence="1">Membrane</location>
        <topology evidence="1">Multi-pass membrane protein</topology>
    </subcellularLocation>
</comment>
<dbReference type="HAMAP" id="MF_01937">
    <property type="entry name" value="MenA_1"/>
    <property type="match status" value="1"/>
</dbReference>
<dbReference type="CDD" id="cd13962">
    <property type="entry name" value="PT_UbiA_UBIAD1"/>
    <property type="match status" value="1"/>
</dbReference>
<dbReference type="Pfam" id="PF01040">
    <property type="entry name" value="UbiA"/>
    <property type="match status" value="1"/>
</dbReference>
<keyword evidence="2 8" id="KW-0474">Menaquinone biosynthesis</keyword>
<dbReference type="GO" id="GO:0005886">
    <property type="term" value="C:plasma membrane"/>
    <property type="evidence" value="ECO:0007669"/>
    <property type="project" value="UniProtKB-SubCell"/>
</dbReference>
<comment type="similarity">
    <text evidence="8">Belongs to the MenA family. Type 1 subfamily.</text>
</comment>
<dbReference type="AlphaFoldDB" id="C5BHV3"/>
<evidence type="ECO:0000256" key="5">
    <source>
        <dbReference type="ARBA" id="ARBA00022692"/>
    </source>
</evidence>
<evidence type="ECO:0000256" key="7">
    <source>
        <dbReference type="ARBA" id="ARBA00023136"/>
    </source>
</evidence>
<dbReference type="InterPro" id="IPR044878">
    <property type="entry name" value="UbiA_sf"/>
</dbReference>
<comment type="function">
    <text evidence="8">Conversion of 1,4-dihydroxy-2-naphthoate (DHNA) to demethylmenaquinone (DMK).</text>
</comment>
<feature type="transmembrane region" description="Helical" evidence="8">
    <location>
        <begin position="44"/>
        <end position="67"/>
    </location>
</feature>
<dbReference type="EMBL" id="CP001614">
    <property type="protein sequence ID" value="ACR12290.1"/>
    <property type="molecule type" value="Genomic_DNA"/>
</dbReference>
<dbReference type="GO" id="GO:0046428">
    <property type="term" value="F:1,4-dihydroxy-2-naphthoate polyprenyltransferase activity"/>
    <property type="evidence" value="ECO:0007669"/>
    <property type="project" value="UniProtKB-UniRule"/>
</dbReference>
<evidence type="ECO:0000256" key="8">
    <source>
        <dbReference type="HAMAP-Rule" id="MF_01937"/>
    </source>
</evidence>
<dbReference type="InterPro" id="IPR000537">
    <property type="entry name" value="UbiA_prenyltransferase"/>
</dbReference>
<dbReference type="InterPro" id="IPR004657">
    <property type="entry name" value="MenA"/>
</dbReference>
<evidence type="ECO:0000256" key="9">
    <source>
        <dbReference type="NCBIfam" id="TIGR00751"/>
    </source>
</evidence>
<evidence type="ECO:0000256" key="1">
    <source>
        <dbReference type="ARBA" id="ARBA00004141"/>
    </source>
</evidence>
<keyword evidence="7 8" id="KW-0472">Membrane</keyword>